<dbReference type="Gene3D" id="1.25.40.10">
    <property type="entry name" value="Tetratricopeptide repeat domain"/>
    <property type="match status" value="3"/>
</dbReference>
<dbReference type="SUPFAM" id="SSF48452">
    <property type="entry name" value="TPR-like"/>
    <property type="match status" value="1"/>
</dbReference>
<feature type="domain" description="O-GlcNAc transferase C-terminal" evidence="9">
    <location>
        <begin position="278"/>
        <end position="426"/>
    </location>
</feature>
<sequence length="634" mass="70981">RKGQGRFDDAIAAYGAAITLRPLNAQLHYNLGNLLRDVGRLKEAAACYTRAIALSPEMAEAGYNRANALKALDRGDEAIIAYRRTLILRPDHGRAYFNLGNLYRVRFRLHAAINCYERALGLIPDDPKIFSALTDTLRDRGYLEEAESVARTALNRWSDSADAHFDFGFVRQELNHFAEAEAAYIRALVLEPADAKLHVNLGTLRVRTARSREAIASFGRALTIDPTLSTAHWNILAALLYVSGDSEARFAEHRRHEDRYARPLYAQIRPHANVPDFHRRLRVGYMSSDFRQHPVGRNLLPLMREHDHGAFEIYGYSSVVNPDAMTAAFKAHCDQWRDIVSLNDRQAADRVREDGIDILVHLAGHFDANRPLVCAYKPAPVQVSFHDTATSGLEVVDYLISDRVLSPRPDPERFTERLVRLPSFYLADPIADAPPLVPPPMSGTGRVTFGCFNCPAKFAPEVLELWARLLRRLPDARLVLKYSNWFQDPGLRGRTIAAFAEHRIDPARLHFPEFAGITQSVFDHLAQYDAIDIALDPFPFCGATATYEALWMGVPVVTLPRDSMVSRWTASMATSLGLTELIAGSEDEYLDIAAGLAAAPERLAALRAGLRDRIAASPLCNSRLKVRHIERAYR</sequence>
<dbReference type="InterPro" id="IPR029489">
    <property type="entry name" value="OGT/SEC/SPY_C"/>
</dbReference>
<evidence type="ECO:0000256" key="2">
    <source>
        <dbReference type="ARBA" id="ARBA00005386"/>
    </source>
</evidence>
<feature type="repeat" description="TPR" evidence="8">
    <location>
        <begin position="195"/>
        <end position="228"/>
    </location>
</feature>
<evidence type="ECO:0000256" key="8">
    <source>
        <dbReference type="PROSITE-ProRule" id="PRU00339"/>
    </source>
</evidence>
<feature type="domain" description="O-GlcNAc transferase C-terminal" evidence="9">
    <location>
        <begin position="447"/>
        <end position="624"/>
    </location>
</feature>
<gene>
    <name evidence="10" type="ORF">QSG27_28805</name>
</gene>
<dbReference type="Pfam" id="PF13844">
    <property type="entry name" value="Glyco_transf_41"/>
    <property type="match status" value="2"/>
</dbReference>
<reference evidence="10 11" key="1">
    <citation type="submission" date="2023-06" db="EMBL/GenBank/DDBJ databases">
        <title>Azospirillum isscasensis sp.nov, a bacterium isolated from rhizosphere soil of rice.</title>
        <authorList>
            <person name="Wang H."/>
        </authorList>
    </citation>
    <scope>NUCLEOTIDE SEQUENCE [LARGE SCALE GENOMIC DNA]</scope>
    <source>
        <strain evidence="10 11">C340-1</strain>
    </source>
</reference>
<organism evidence="10 11">
    <name type="scientific">Azospirillum isscasi</name>
    <dbReference type="NCBI Taxonomy" id="3053926"/>
    <lineage>
        <taxon>Bacteria</taxon>
        <taxon>Pseudomonadati</taxon>
        <taxon>Pseudomonadota</taxon>
        <taxon>Alphaproteobacteria</taxon>
        <taxon>Rhodospirillales</taxon>
        <taxon>Azospirillaceae</taxon>
        <taxon>Azospirillum</taxon>
    </lineage>
</organism>
<keyword evidence="11" id="KW-1185">Reference proteome</keyword>
<feature type="repeat" description="TPR" evidence="8">
    <location>
        <begin position="161"/>
        <end position="194"/>
    </location>
</feature>
<dbReference type="Gene3D" id="3.40.50.2000">
    <property type="entry name" value="Glycogen Phosphorylase B"/>
    <property type="match status" value="1"/>
</dbReference>
<dbReference type="InterPro" id="IPR019734">
    <property type="entry name" value="TPR_rpt"/>
</dbReference>
<feature type="non-terminal residue" evidence="10">
    <location>
        <position position="634"/>
    </location>
</feature>
<dbReference type="InterPro" id="IPR051939">
    <property type="entry name" value="Glycosyltr_41/O-GlcNAc_trsf"/>
</dbReference>
<dbReference type="PROSITE" id="PS50293">
    <property type="entry name" value="TPR_REGION"/>
    <property type="match status" value="1"/>
</dbReference>
<name>A0ABU0WVG7_9PROT</name>
<evidence type="ECO:0000259" key="9">
    <source>
        <dbReference type="Pfam" id="PF13844"/>
    </source>
</evidence>
<evidence type="ECO:0000256" key="3">
    <source>
        <dbReference type="ARBA" id="ARBA00011970"/>
    </source>
</evidence>
<dbReference type="EC" id="2.4.1.255" evidence="3"/>
<keyword evidence="5" id="KW-0808">Transferase</keyword>
<feature type="non-terminal residue" evidence="10">
    <location>
        <position position="1"/>
    </location>
</feature>
<evidence type="ECO:0000313" key="10">
    <source>
        <dbReference type="EMBL" id="MDQ2106719.1"/>
    </source>
</evidence>
<dbReference type="PANTHER" id="PTHR44835">
    <property type="entry name" value="UDP-N-ACETYLGLUCOSAMINE--PEPTIDE N-ACETYLGLUCOSAMINYLTRANSFERASE SPINDLY-RELATED"/>
    <property type="match status" value="1"/>
</dbReference>
<dbReference type="InterPro" id="IPR011990">
    <property type="entry name" value="TPR-like_helical_dom_sf"/>
</dbReference>
<evidence type="ECO:0000256" key="1">
    <source>
        <dbReference type="ARBA" id="ARBA00004922"/>
    </source>
</evidence>
<comment type="pathway">
    <text evidence="1">Protein modification; protein glycosylation.</text>
</comment>
<comment type="similarity">
    <text evidence="2">Belongs to the glycosyltransferase 41 family. O-GlcNAc transferase subfamily.</text>
</comment>
<dbReference type="Proteomes" id="UP001227317">
    <property type="component" value="Unassembled WGS sequence"/>
</dbReference>
<evidence type="ECO:0000256" key="6">
    <source>
        <dbReference type="ARBA" id="ARBA00022737"/>
    </source>
</evidence>
<evidence type="ECO:0000256" key="4">
    <source>
        <dbReference type="ARBA" id="ARBA00022676"/>
    </source>
</evidence>
<keyword evidence="7 8" id="KW-0802">TPR repeat</keyword>
<dbReference type="PANTHER" id="PTHR44835:SF1">
    <property type="entry name" value="PROTEIN O-GLCNAC TRANSFERASE"/>
    <property type="match status" value="1"/>
</dbReference>
<feature type="repeat" description="TPR" evidence="8">
    <location>
        <begin position="93"/>
        <end position="126"/>
    </location>
</feature>
<comment type="caution">
    <text evidence="10">The sequence shown here is derived from an EMBL/GenBank/DDBJ whole genome shotgun (WGS) entry which is preliminary data.</text>
</comment>
<dbReference type="SUPFAM" id="SSF53756">
    <property type="entry name" value="UDP-Glycosyltransferase/glycogen phosphorylase"/>
    <property type="match status" value="1"/>
</dbReference>
<feature type="repeat" description="TPR" evidence="8">
    <location>
        <begin position="59"/>
        <end position="92"/>
    </location>
</feature>
<dbReference type="Pfam" id="PF13432">
    <property type="entry name" value="TPR_16"/>
    <property type="match status" value="3"/>
</dbReference>
<evidence type="ECO:0000256" key="5">
    <source>
        <dbReference type="ARBA" id="ARBA00022679"/>
    </source>
</evidence>
<keyword evidence="6" id="KW-0677">Repeat</keyword>
<feature type="repeat" description="TPR" evidence="8">
    <location>
        <begin position="25"/>
        <end position="58"/>
    </location>
</feature>
<dbReference type="RefSeq" id="WP_306712269.1">
    <property type="nucleotide sequence ID" value="NZ_JAUJFI010000334.1"/>
</dbReference>
<dbReference type="SMART" id="SM00028">
    <property type="entry name" value="TPR"/>
    <property type="match status" value="5"/>
</dbReference>
<evidence type="ECO:0000313" key="11">
    <source>
        <dbReference type="Proteomes" id="UP001227317"/>
    </source>
</evidence>
<accession>A0ABU0WVG7</accession>
<protein>
    <recommendedName>
        <fullName evidence="3">protein O-GlcNAc transferase</fullName>
        <ecNumber evidence="3">2.4.1.255</ecNumber>
    </recommendedName>
</protein>
<dbReference type="Gene3D" id="3.40.50.11380">
    <property type="match status" value="1"/>
</dbReference>
<evidence type="ECO:0000256" key="7">
    <source>
        <dbReference type="ARBA" id="ARBA00022803"/>
    </source>
</evidence>
<dbReference type="PROSITE" id="PS50005">
    <property type="entry name" value="TPR"/>
    <property type="match status" value="5"/>
</dbReference>
<dbReference type="EMBL" id="JAUJFI010000334">
    <property type="protein sequence ID" value="MDQ2106719.1"/>
    <property type="molecule type" value="Genomic_DNA"/>
</dbReference>
<proteinExistence type="inferred from homology"/>
<keyword evidence="4" id="KW-0328">Glycosyltransferase</keyword>